<dbReference type="AlphaFoldDB" id="A0A6P7T0H4"/>
<sequence length="354" mass="42191">MARPQPVTTTVTKPDWMKLQYVRERNNSLDSIGSTASLLSILDHDSYESEDGQISEKNFHNRRENTVCFSHELLQPRNQRENQMFSELLKEKEESRNSFIEDISKDFHDICISNVDEERSSFVPSGSQSVCPSSSNEKLPRPLTPWEKWLLMKIKEERDITIKQEEQKKMKKIAKIREAQALEEKKIQINLSRYKWLEEKAKAERLHICQERREYIEKKKQEAVRKQEIAEKSEVNFKQWLDKKKMLEKTKKKIETQKKKEEESLHKLRQEKARETYKEWCEKINKSGNNVSQNRLNNKTSKLRGYTNKNACPPSTFFNPVPWKPLVIPVKTNRNENENNYKEERKCNREILFL</sequence>
<dbReference type="Pfam" id="PF13904">
    <property type="entry name" value="CCDC34"/>
    <property type="match status" value="1"/>
</dbReference>
<dbReference type="InterPro" id="IPR045323">
    <property type="entry name" value="CCDC34"/>
</dbReference>
<dbReference type="KEGG" id="osn:115218260"/>
<keyword evidence="1" id="KW-0175">Coiled coil</keyword>
<reference evidence="4 5" key="1">
    <citation type="submission" date="2025-08" db="UniProtKB">
        <authorList>
            <consortium name="RefSeq"/>
        </authorList>
    </citation>
    <scope>IDENTIFICATION</scope>
</reference>
<accession>A0A6P7T0H4</accession>
<dbReference type="RefSeq" id="XP_029643872.1">
    <property type="nucleotide sequence ID" value="XM_029788012.2"/>
</dbReference>
<dbReference type="RefSeq" id="XP_029643887.1">
    <property type="nucleotide sequence ID" value="XM_029788027.2"/>
</dbReference>
<protein>
    <submittedName>
        <fullName evidence="4 5">Coiled-coil domain-containing protein 34 isoform X1</fullName>
    </submittedName>
</protein>
<proteinExistence type="predicted"/>
<evidence type="ECO:0000313" key="4">
    <source>
        <dbReference type="RefSeq" id="XP_029643872.1"/>
    </source>
</evidence>
<feature type="coiled-coil region" evidence="1">
    <location>
        <begin position="237"/>
        <end position="271"/>
    </location>
</feature>
<evidence type="ECO:0000313" key="6">
    <source>
        <dbReference type="RefSeq" id="XP_029643887.1"/>
    </source>
</evidence>
<evidence type="ECO:0000313" key="3">
    <source>
        <dbReference type="Proteomes" id="UP000515154"/>
    </source>
</evidence>
<gene>
    <name evidence="4 5 6" type="primary">LOC115218260</name>
</gene>
<feature type="domain" description="Coiled-coil" evidence="2">
    <location>
        <begin position="143"/>
        <end position="323"/>
    </location>
</feature>
<evidence type="ECO:0000256" key="1">
    <source>
        <dbReference type="SAM" id="Coils"/>
    </source>
</evidence>
<dbReference type="InterPro" id="IPR025259">
    <property type="entry name" value="CCDC34/181"/>
</dbReference>
<organism evidence="3 4">
    <name type="scientific">Octopus sinensis</name>
    <name type="common">East Asian common octopus</name>
    <dbReference type="NCBI Taxonomy" id="2607531"/>
    <lineage>
        <taxon>Eukaryota</taxon>
        <taxon>Metazoa</taxon>
        <taxon>Spiralia</taxon>
        <taxon>Lophotrochozoa</taxon>
        <taxon>Mollusca</taxon>
        <taxon>Cephalopoda</taxon>
        <taxon>Coleoidea</taxon>
        <taxon>Octopodiformes</taxon>
        <taxon>Octopoda</taxon>
        <taxon>Incirrata</taxon>
        <taxon>Octopodidae</taxon>
        <taxon>Octopus</taxon>
    </lineage>
</organism>
<dbReference type="PANTHER" id="PTHR23247">
    <property type="entry name" value="NY-REN-41 ANTIGEN L15 -RELATED"/>
    <property type="match status" value="1"/>
</dbReference>
<dbReference type="PANTHER" id="PTHR23247:SF2">
    <property type="entry name" value="COILED-COIL DOMAIN-CONTAINING PROTEIN 34"/>
    <property type="match status" value="1"/>
</dbReference>
<name>A0A6P7T0H4_9MOLL</name>
<keyword evidence="3" id="KW-1185">Reference proteome</keyword>
<evidence type="ECO:0000313" key="5">
    <source>
        <dbReference type="RefSeq" id="XP_029643879.1"/>
    </source>
</evidence>
<dbReference type="RefSeq" id="XP_029643879.1">
    <property type="nucleotide sequence ID" value="XM_029788019.2"/>
</dbReference>
<evidence type="ECO:0000259" key="2">
    <source>
        <dbReference type="Pfam" id="PF13904"/>
    </source>
</evidence>
<dbReference type="Proteomes" id="UP000515154">
    <property type="component" value="Linkage group LG1"/>
</dbReference>